<evidence type="ECO:0000313" key="2">
    <source>
        <dbReference type="Proteomes" id="UP000793456"/>
    </source>
</evidence>
<sequence length="342" mass="39397">MVMFSRNRGYTFKILSEHTNNNNKRKSLLNPGAFTAATSYNQDQWDVIQEAVSRMDNLTDNQLGLEYTENTAAVEPQLTSLWILIKYDLIRRDISQEGQISESNSLNFDGALTLGIQGRDGFPHNNTADAKRKRFMVCHIVLMTGRNGLDVKYCRILFGSAVQVVQRAINTISTRRHREMKVGFVIQTAVALYLLLSPAQSLPLADINNTTQVLMFEEVWGRSFCRTIEKLVEVVQEYPTEVEHIYSPSCVPLVRCAGCCGDENMECHPTQTTNVTMQLLKIRPSEPEQEYVEMTFVEHQTCECRVRKPIVKVERKRQRGRGRKRKERQKMKECDRCQIPRR</sequence>
<evidence type="ECO:0000313" key="1">
    <source>
        <dbReference type="EMBL" id="TMS21322.1"/>
    </source>
</evidence>
<reference evidence="1" key="1">
    <citation type="submission" date="2018-11" db="EMBL/GenBank/DDBJ databases">
        <title>The sequence and de novo assembly of Larimichthys crocea genome using PacBio and Hi-C technologies.</title>
        <authorList>
            <person name="Xu P."/>
            <person name="Chen B."/>
            <person name="Zhou Z."/>
            <person name="Ke Q."/>
            <person name="Wu Y."/>
            <person name="Bai H."/>
            <person name="Pu F."/>
        </authorList>
    </citation>
    <scope>NUCLEOTIDE SEQUENCE</scope>
    <source>
        <tissue evidence="1">Muscle</tissue>
    </source>
</reference>
<keyword evidence="2" id="KW-1185">Reference proteome</keyword>
<dbReference type="Proteomes" id="UP000793456">
    <property type="component" value="Chromosome III"/>
</dbReference>
<dbReference type="EMBL" id="CM011676">
    <property type="protein sequence ID" value="TMS21322.1"/>
    <property type="molecule type" value="Genomic_DNA"/>
</dbReference>
<name>A0ACD3RNW1_LARCR</name>
<proteinExistence type="predicted"/>
<organism evidence="1 2">
    <name type="scientific">Larimichthys crocea</name>
    <name type="common">Large yellow croaker</name>
    <name type="synonym">Pseudosciaena crocea</name>
    <dbReference type="NCBI Taxonomy" id="215358"/>
    <lineage>
        <taxon>Eukaryota</taxon>
        <taxon>Metazoa</taxon>
        <taxon>Chordata</taxon>
        <taxon>Craniata</taxon>
        <taxon>Vertebrata</taxon>
        <taxon>Euteleostomi</taxon>
        <taxon>Actinopterygii</taxon>
        <taxon>Neopterygii</taxon>
        <taxon>Teleostei</taxon>
        <taxon>Neoteleostei</taxon>
        <taxon>Acanthomorphata</taxon>
        <taxon>Eupercaria</taxon>
        <taxon>Sciaenidae</taxon>
        <taxon>Larimichthys</taxon>
    </lineage>
</organism>
<gene>
    <name evidence="1" type="ORF">E3U43_015295</name>
</gene>
<comment type="caution">
    <text evidence="1">The sequence shown here is derived from an EMBL/GenBank/DDBJ whole genome shotgun (WGS) entry which is preliminary data.</text>
</comment>
<protein>
    <submittedName>
        <fullName evidence="1">Uncharacterized protein</fullName>
    </submittedName>
</protein>
<accession>A0ACD3RNW1</accession>